<dbReference type="InterPro" id="IPR003441">
    <property type="entry name" value="NAC-dom"/>
</dbReference>
<evidence type="ECO:0000256" key="2">
    <source>
        <dbReference type="ARBA" id="ARBA00023125"/>
    </source>
</evidence>
<keyword evidence="4" id="KW-0539">Nucleus</keyword>
<keyword evidence="7" id="KW-1185">Reference proteome</keyword>
<protein>
    <submittedName>
        <fullName evidence="6">NAC domain-containing protein 1-like</fullName>
    </submittedName>
</protein>
<dbReference type="GO" id="GO:0006355">
    <property type="term" value="P:regulation of DNA-templated transcription"/>
    <property type="evidence" value="ECO:0007669"/>
    <property type="project" value="InterPro"/>
</dbReference>
<feature type="domain" description="NAC" evidence="5">
    <location>
        <begin position="13"/>
        <end position="160"/>
    </location>
</feature>
<keyword evidence="1" id="KW-0805">Transcription regulation</keyword>
<proteinExistence type="predicted"/>
<evidence type="ECO:0000256" key="4">
    <source>
        <dbReference type="ARBA" id="ARBA00023242"/>
    </source>
</evidence>
<accession>A0A835CGL2</accession>
<dbReference type="PROSITE" id="PS51005">
    <property type="entry name" value="NAC"/>
    <property type="match status" value="1"/>
</dbReference>
<dbReference type="InterPro" id="IPR036093">
    <property type="entry name" value="NAC_dom_sf"/>
</dbReference>
<evidence type="ECO:0000259" key="5">
    <source>
        <dbReference type="PROSITE" id="PS51005"/>
    </source>
</evidence>
<dbReference type="Pfam" id="PF02365">
    <property type="entry name" value="NAM"/>
    <property type="match status" value="1"/>
</dbReference>
<dbReference type="OrthoDB" id="910810at2759"/>
<reference evidence="6" key="1">
    <citation type="submission" date="2020-09" db="EMBL/GenBank/DDBJ databases">
        <title>Genome-Enabled Discovery of Anthraquinone Biosynthesis in Senna tora.</title>
        <authorList>
            <person name="Kang S.-H."/>
            <person name="Pandey R.P."/>
            <person name="Lee C.-M."/>
            <person name="Sim J.-S."/>
            <person name="Jeong J.-T."/>
            <person name="Choi B.-S."/>
            <person name="Jung M."/>
            <person name="Ginzburg D."/>
            <person name="Zhao K."/>
            <person name="Won S.Y."/>
            <person name="Oh T.-J."/>
            <person name="Yu Y."/>
            <person name="Kim N.-H."/>
            <person name="Lee O.R."/>
            <person name="Lee T.-H."/>
            <person name="Bashyal P."/>
            <person name="Kim T.-S."/>
            <person name="Lee W.-H."/>
            <person name="Kawkins C."/>
            <person name="Kim C.-K."/>
            <person name="Kim J.S."/>
            <person name="Ahn B.O."/>
            <person name="Rhee S.Y."/>
            <person name="Sohng J.K."/>
        </authorList>
    </citation>
    <scope>NUCLEOTIDE SEQUENCE</scope>
    <source>
        <tissue evidence="6">Leaf</tissue>
    </source>
</reference>
<name>A0A835CGL2_9FABA</name>
<dbReference type="PANTHER" id="PTHR31719:SF179">
    <property type="entry name" value="OS08G0148400 PROTEIN"/>
    <property type="match status" value="1"/>
</dbReference>
<dbReference type="Gene3D" id="2.170.150.80">
    <property type="entry name" value="NAC domain"/>
    <property type="match status" value="1"/>
</dbReference>
<sequence length="238" mass="27101">MQTNLPYNSQSSFPIGFRFAPFDDEIIVHYLLPKVTNQPLSFNIIEEVNVYKFDPQTLSEQYVAQGEDKWYFFSTREKVNKKGGSNNKRTTGDFGFWRVTDSPHSINHEGLQIGSKTTLVYYRGKSSDAKKTNWIMHEFEAKSSLDTKLDDIVVCRIYERKASNTRKRPRVEEVHLTAVPPLRFKSSPAAIVDVVDSNGGSVTGEAFRCSSYAFYRSVMDSVPFPLPFRHSSVFLSGV</sequence>
<evidence type="ECO:0000256" key="3">
    <source>
        <dbReference type="ARBA" id="ARBA00023163"/>
    </source>
</evidence>
<dbReference type="GO" id="GO:0003677">
    <property type="term" value="F:DNA binding"/>
    <property type="evidence" value="ECO:0007669"/>
    <property type="project" value="UniProtKB-KW"/>
</dbReference>
<organism evidence="6 7">
    <name type="scientific">Senna tora</name>
    <dbReference type="NCBI Taxonomy" id="362788"/>
    <lineage>
        <taxon>Eukaryota</taxon>
        <taxon>Viridiplantae</taxon>
        <taxon>Streptophyta</taxon>
        <taxon>Embryophyta</taxon>
        <taxon>Tracheophyta</taxon>
        <taxon>Spermatophyta</taxon>
        <taxon>Magnoliopsida</taxon>
        <taxon>eudicotyledons</taxon>
        <taxon>Gunneridae</taxon>
        <taxon>Pentapetalae</taxon>
        <taxon>rosids</taxon>
        <taxon>fabids</taxon>
        <taxon>Fabales</taxon>
        <taxon>Fabaceae</taxon>
        <taxon>Caesalpinioideae</taxon>
        <taxon>Cassia clade</taxon>
        <taxon>Senna</taxon>
    </lineage>
</organism>
<evidence type="ECO:0000256" key="1">
    <source>
        <dbReference type="ARBA" id="ARBA00023015"/>
    </source>
</evidence>
<comment type="caution">
    <text evidence="6">The sequence shown here is derived from an EMBL/GenBank/DDBJ whole genome shotgun (WGS) entry which is preliminary data.</text>
</comment>
<evidence type="ECO:0000313" key="7">
    <source>
        <dbReference type="Proteomes" id="UP000634136"/>
    </source>
</evidence>
<dbReference type="AlphaFoldDB" id="A0A835CGL2"/>
<dbReference type="SUPFAM" id="SSF101941">
    <property type="entry name" value="NAC domain"/>
    <property type="match status" value="1"/>
</dbReference>
<evidence type="ECO:0000313" key="6">
    <source>
        <dbReference type="EMBL" id="KAF7838067.1"/>
    </source>
</evidence>
<keyword evidence="2" id="KW-0238">DNA-binding</keyword>
<gene>
    <name evidence="6" type="ORF">G2W53_006549</name>
</gene>
<dbReference type="EMBL" id="JAAIUW010000003">
    <property type="protein sequence ID" value="KAF7838067.1"/>
    <property type="molecule type" value="Genomic_DNA"/>
</dbReference>
<keyword evidence="3" id="KW-0804">Transcription</keyword>
<dbReference type="PANTHER" id="PTHR31719">
    <property type="entry name" value="NAC TRANSCRIPTION FACTOR 56"/>
    <property type="match status" value="1"/>
</dbReference>
<dbReference type="Proteomes" id="UP000634136">
    <property type="component" value="Unassembled WGS sequence"/>
</dbReference>